<keyword evidence="3" id="KW-1185">Reference proteome</keyword>
<dbReference type="AlphaFoldDB" id="A0A178ZV68"/>
<accession>A0A178ZV68</accession>
<evidence type="ECO:0000313" key="2">
    <source>
        <dbReference type="EMBL" id="OAP63326.1"/>
    </source>
</evidence>
<dbReference type="Proteomes" id="UP000078343">
    <property type="component" value="Unassembled WGS sequence"/>
</dbReference>
<keyword evidence="1" id="KW-0812">Transmembrane</keyword>
<organism evidence="2 3">
    <name type="scientific">Fonsecaea erecta</name>
    <dbReference type="NCBI Taxonomy" id="1367422"/>
    <lineage>
        <taxon>Eukaryota</taxon>
        <taxon>Fungi</taxon>
        <taxon>Dikarya</taxon>
        <taxon>Ascomycota</taxon>
        <taxon>Pezizomycotina</taxon>
        <taxon>Eurotiomycetes</taxon>
        <taxon>Chaetothyriomycetidae</taxon>
        <taxon>Chaetothyriales</taxon>
        <taxon>Herpotrichiellaceae</taxon>
        <taxon>Fonsecaea</taxon>
    </lineage>
</organism>
<reference evidence="2 3" key="1">
    <citation type="submission" date="2016-04" db="EMBL/GenBank/DDBJ databases">
        <title>Draft genome of Fonsecaea erecta CBS 125763.</title>
        <authorList>
            <person name="Weiss V.A."/>
            <person name="Vicente V.A."/>
            <person name="Raittz R.T."/>
            <person name="Moreno L.F."/>
            <person name="De Souza E.M."/>
            <person name="Pedrosa F.O."/>
            <person name="Steffens M.B."/>
            <person name="Faoro H."/>
            <person name="Tadra-Sfeir M.Z."/>
            <person name="Najafzadeh M.J."/>
            <person name="Felipe M.S."/>
            <person name="Teixeira M."/>
            <person name="Sun J."/>
            <person name="Xi L."/>
            <person name="Gomes R."/>
            <person name="De Azevedo C.M."/>
            <person name="Salgado C.G."/>
            <person name="Da Silva M.B."/>
            <person name="Nascimento M.F."/>
            <person name="Queiroz-Telles F."/>
            <person name="Attili D.S."/>
            <person name="Gorbushina A."/>
        </authorList>
    </citation>
    <scope>NUCLEOTIDE SEQUENCE [LARGE SCALE GENOMIC DNA]</scope>
    <source>
        <strain evidence="2 3">CBS 125763</strain>
    </source>
</reference>
<dbReference type="OrthoDB" id="4155317at2759"/>
<protein>
    <recommendedName>
        <fullName evidence="4">MARVEL domain-containing protein</fullName>
    </recommendedName>
</protein>
<dbReference type="EMBL" id="LVYI01000002">
    <property type="protein sequence ID" value="OAP63326.1"/>
    <property type="molecule type" value="Genomic_DNA"/>
</dbReference>
<dbReference type="GeneID" id="30006723"/>
<feature type="transmembrane region" description="Helical" evidence="1">
    <location>
        <begin position="93"/>
        <end position="120"/>
    </location>
</feature>
<keyword evidence="1" id="KW-0472">Membrane</keyword>
<evidence type="ECO:0008006" key="4">
    <source>
        <dbReference type="Google" id="ProtNLM"/>
    </source>
</evidence>
<proteinExistence type="predicted"/>
<name>A0A178ZV68_9EURO</name>
<evidence type="ECO:0000256" key="1">
    <source>
        <dbReference type="SAM" id="Phobius"/>
    </source>
</evidence>
<comment type="caution">
    <text evidence="2">The sequence shown here is derived from an EMBL/GenBank/DDBJ whole genome shotgun (WGS) entry which is preliminary data.</text>
</comment>
<sequence>MLGIEGLSDASFRGDERWRKASKWTGHAPWFVLAIGILSMIEIALGAVWIASLTTDLNFGQVIQPILIPGLAFFNAIPSLHLHVLARVNPPRLALWFSATLSIIHFVSSVLFMGACVGNHSHGSLQRNECPSATGGSEGIWDAMVALQFISAVLYGLVAVMAWKVRKVVEARDERIAQGVEMVSEEEKQRRESEARERWKYLSAG</sequence>
<feature type="transmembrane region" description="Helical" evidence="1">
    <location>
        <begin position="140"/>
        <end position="163"/>
    </location>
</feature>
<dbReference type="RefSeq" id="XP_018696693.1">
    <property type="nucleotide sequence ID" value="XM_018834069.1"/>
</dbReference>
<feature type="transmembrane region" description="Helical" evidence="1">
    <location>
        <begin position="62"/>
        <end position="86"/>
    </location>
</feature>
<feature type="transmembrane region" description="Helical" evidence="1">
    <location>
        <begin position="28"/>
        <end position="50"/>
    </location>
</feature>
<keyword evidence="1" id="KW-1133">Transmembrane helix</keyword>
<gene>
    <name evidence="2" type="ORF">AYL99_02553</name>
</gene>
<evidence type="ECO:0000313" key="3">
    <source>
        <dbReference type="Proteomes" id="UP000078343"/>
    </source>
</evidence>